<reference evidence="1 2" key="1">
    <citation type="submission" date="2018-03" db="EMBL/GenBank/DDBJ databases">
        <title>Genomic Encyclopedia of Archaeal and Bacterial Type Strains, Phase II (KMG-II): from individual species to whole genera.</title>
        <authorList>
            <person name="Goeker M."/>
        </authorList>
    </citation>
    <scope>NUCLEOTIDE SEQUENCE [LARGE SCALE GENOMIC DNA]</scope>
    <source>
        <strain evidence="1 2">DSM 100673</strain>
    </source>
</reference>
<dbReference type="SUPFAM" id="SSF51735">
    <property type="entry name" value="NAD(P)-binding Rossmann-fold domains"/>
    <property type="match status" value="1"/>
</dbReference>
<dbReference type="Proteomes" id="UP000240418">
    <property type="component" value="Unassembled WGS sequence"/>
</dbReference>
<dbReference type="GO" id="GO:0016491">
    <property type="term" value="F:oxidoreductase activity"/>
    <property type="evidence" value="ECO:0007669"/>
    <property type="project" value="TreeGrafter"/>
</dbReference>
<sequence>MSAIYTWGATNEKGESDPLCRVTLYALKGVWETEMERALVIGDTGGIGAALAATLRQRGVKVRGMSRRDGFDVTEPASVEAQLGALKDVFDLVFVASGALTSTRSGPEKALRDVSAEEMAAQFAVNAIGPALVLRHAKRLLPRKGRSIFAVLSARVGSIGDNRAGGWYSYRASKAALNQIVRTASIEIARTHRKAMCVALHPGTVLTPFTAGYPCHAKNTPEEAAGNLLDVVNGLKASDTGGFFDYSGARVEW</sequence>
<accession>A0A2P8FKB9</accession>
<gene>
    <name evidence="1" type="ORF">CLV88_101587</name>
</gene>
<dbReference type="InterPro" id="IPR036291">
    <property type="entry name" value="NAD(P)-bd_dom_sf"/>
</dbReference>
<organism evidence="1 2">
    <name type="scientific">Shimia abyssi</name>
    <dbReference type="NCBI Taxonomy" id="1662395"/>
    <lineage>
        <taxon>Bacteria</taxon>
        <taxon>Pseudomonadati</taxon>
        <taxon>Pseudomonadota</taxon>
        <taxon>Alphaproteobacteria</taxon>
        <taxon>Rhodobacterales</taxon>
        <taxon>Roseobacteraceae</taxon>
    </lineage>
</organism>
<dbReference type="GO" id="GO:0005737">
    <property type="term" value="C:cytoplasm"/>
    <property type="evidence" value="ECO:0007669"/>
    <property type="project" value="TreeGrafter"/>
</dbReference>
<protein>
    <submittedName>
        <fullName evidence="1">NAD(P)-dependent dehydrogenase (Short-subunit alcohol dehydrogenase family)</fullName>
    </submittedName>
</protein>
<comment type="caution">
    <text evidence="1">The sequence shown here is derived from an EMBL/GenBank/DDBJ whole genome shotgun (WGS) entry which is preliminary data.</text>
</comment>
<dbReference type="AlphaFoldDB" id="A0A2P8FKB9"/>
<dbReference type="Pfam" id="PF13561">
    <property type="entry name" value="adh_short_C2"/>
    <property type="match status" value="1"/>
</dbReference>
<dbReference type="Gene3D" id="3.40.50.720">
    <property type="entry name" value="NAD(P)-binding Rossmann-like Domain"/>
    <property type="match status" value="1"/>
</dbReference>
<evidence type="ECO:0000313" key="2">
    <source>
        <dbReference type="Proteomes" id="UP000240418"/>
    </source>
</evidence>
<name>A0A2P8FKB9_9RHOB</name>
<dbReference type="PANTHER" id="PTHR43544:SF12">
    <property type="entry name" value="NAD(P)-BINDING ROSSMANN-FOLD SUPERFAMILY PROTEIN"/>
    <property type="match status" value="1"/>
</dbReference>
<dbReference type="InterPro" id="IPR002347">
    <property type="entry name" value="SDR_fam"/>
</dbReference>
<dbReference type="EMBL" id="PYGJ01000001">
    <property type="protein sequence ID" value="PSL22162.1"/>
    <property type="molecule type" value="Genomic_DNA"/>
</dbReference>
<keyword evidence="2" id="KW-1185">Reference proteome</keyword>
<dbReference type="PRINTS" id="PR00081">
    <property type="entry name" value="GDHRDH"/>
</dbReference>
<proteinExistence type="predicted"/>
<dbReference type="InterPro" id="IPR051468">
    <property type="entry name" value="Fungal_SecMetab_SDRs"/>
</dbReference>
<dbReference type="PANTHER" id="PTHR43544">
    <property type="entry name" value="SHORT-CHAIN DEHYDROGENASE/REDUCTASE"/>
    <property type="match status" value="1"/>
</dbReference>
<evidence type="ECO:0000313" key="1">
    <source>
        <dbReference type="EMBL" id="PSL22162.1"/>
    </source>
</evidence>